<feature type="transmembrane region" description="Helical" evidence="1">
    <location>
        <begin position="7"/>
        <end position="26"/>
    </location>
</feature>
<evidence type="ECO:0000256" key="1">
    <source>
        <dbReference type="SAM" id="Phobius"/>
    </source>
</evidence>
<proteinExistence type="predicted"/>
<evidence type="ECO:0000313" key="2">
    <source>
        <dbReference type="EMBL" id="SFZ72058.1"/>
    </source>
</evidence>
<keyword evidence="1" id="KW-0472">Membrane</keyword>
<keyword evidence="1" id="KW-0812">Transmembrane</keyword>
<organism evidence="2">
    <name type="scientific">Helicobacter cynogastricus</name>
    <dbReference type="NCBI Taxonomy" id="329937"/>
    <lineage>
        <taxon>Bacteria</taxon>
        <taxon>Pseudomonadati</taxon>
        <taxon>Campylobacterota</taxon>
        <taxon>Epsilonproteobacteria</taxon>
        <taxon>Campylobacterales</taxon>
        <taxon>Helicobacteraceae</taxon>
        <taxon>Helicobacter</taxon>
    </lineage>
</organism>
<gene>
    <name evidence="2" type="primary">omp23</name>
</gene>
<sequence>MFTGMEKLLGLFLFALFIITVVLYFLKPSFLFAV</sequence>
<name>A0A1R3UDW1_9HELI</name>
<keyword evidence="1" id="KW-1133">Transmembrane helix</keyword>
<reference evidence="2" key="1">
    <citation type="submission" date="2016-10" db="EMBL/GenBank/DDBJ databases">
        <title>Proteomic and phylogenetic analysis of the outer membrane protein repertoire of gastric Helicobacter species.</title>
        <authorList>
            <person name="Joosten M."/>
        </authorList>
    </citation>
    <scope>NUCLEOTIDE SEQUENCE</scope>
    <source>
        <strain evidence="2">JKM4</strain>
    </source>
</reference>
<dbReference type="AlphaFoldDB" id="A0A1R3UDW1"/>
<accession>A0A1R3UDW1</accession>
<dbReference type="EMBL" id="LT633450">
    <property type="protein sequence ID" value="SFZ72058.1"/>
    <property type="molecule type" value="Genomic_DNA"/>
</dbReference>
<protein>
    <submittedName>
        <fullName evidence="2">OMP23</fullName>
    </submittedName>
</protein>